<keyword evidence="2" id="KW-0813">Transport</keyword>
<feature type="domain" description="Major facilitator superfamily (MFS) profile" evidence="8">
    <location>
        <begin position="16"/>
        <end position="404"/>
    </location>
</feature>
<comment type="subcellular location">
    <subcellularLocation>
        <location evidence="1">Cell membrane</location>
        <topology evidence="1">Multi-pass membrane protein</topology>
    </subcellularLocation>
</comment>
<name>A0A1S1QKF6_9ACTN</name>
<keyword evidence="4 7" id="KW-0812">Transmembrane</keyword>
<dbReference type="GO" id="GO:0005886">
    <property type="term" value="C:plasma membrane"/>
    <property type="evidence" value="ECO:0007669"/>
    <property type="project" value="UniProtKB-SubCell"/>
</dbReference>
<organism evidence="9 10">
    <name type="scientific">Parafrankia colletiae</name>
    <dbReference type="NCBI Taxonomy" id="573497"/>
    <lineage>
        <taxon>Bacteria</taxon>
        <taxon>Bacillati</taxon>
        <taxon>Actinomycetota</taxon>
        <taxon>Actinomycetes</taxon>
        <taxon>Frankiales</taxon>
        <taxon>Frankiaceae</taxon>
        <taxon>Parafrankia</taxon>
    </lineage>
</organism>
<feature type="transmembrane region" description="Helical" evidence="7">
    <location>
        <begin position="288"/>
        <end position="309"/>
    </location>
</feature>
<evidence type="ECO:0000313" key="9">
    <source>
        <dbReference type="EMBL" id="OHV34066.1"/>
    </source>
</evidence>
<dbReference type="Pfam" id="PF07690">
    <property type="entry name" value="MFS_1"/>
    <property type="match status" value="1"/>
</dbReference>
<keyword evidence="5 7" id="KW-1133">Transmembrane helix</keyword>
<feature type="transmembrane region" description="Helical" evidence="7">
    <location>
        <begin position="353"/>
        <end position="373"/>
    </location>
</feature>
<evidence type="ECO:0000256" key="3">
    <source>
        <dbReference type="ARBA" id="ARBA00022475"/>
    </source>
</evidence>
<dbReference type="GO" id="GO:0022857">
    <property type="term" value="F:transmembrane transporter activity"/>
    <property type="evidence" value="ECO:0007669"/>
    <property type="project" value="InterPro"/>
</dbReference>
<dbReference type="Gene3D" id="1.20.1250.20">
    <property type="entry name" value="MFS general substrate transporter like domains"/>
    <property type="match status" value="1"/>
</dbReference>
<reference evidence="10" key="1">
    <citation type="submission" date="2016-07" db="EMBL/GenBank/DDBJ databases">
        <title>Sequence Frankia sp. strain CcI1.17.</title>
        <authorList>
            <person name="Ghodhbane-Gtari F."/>
            <person name="Swanson E."/>
            <person name="Gueddou A."/>
            <person name="Morris K."/>
            <person name="Hezbri K."/>
            <person name="Ktari A."/>
            <person name="Nouioui I."/>
            <person name="Abebe-Akele F."/>
            <person name="Simpson S."/>
            <person name="Thomas K."/>
            <person name="Gtari M."/>
            <person name="Tisa L.S."/>
            <person name="Hurst S."/>
        </authorList>
    </citation>
    <scope>NUCLEOTIDE SEQUENCE [LARGE SCALE GENOMIC DNA]</scope>
    <source>
        <strain evidence="10">Cc1.17</strain>
    </source>
</reference>
<feature type="transmembrane region" description="Helical" evidence="7">
    <location>
        <begin position="379"/>
        <end position="400"/>
    </location>
</feature>
<feature type="transmembrane region" description="Helical" evidence="7">
    <location>
        <begin position="141"/>
        <end position="166"/>
    </location>
</feature>
<dbReference type="PROSITE" id="PS50850">
    <property type="entry name" value="MFS"/>
    <property type="match status" value="1"/>
</dbReference>
<feature type="transmembrane region" description="Helical" evidence="7">
    <location>
        <begin position="45"/>
        <end position="70"/>
    </location>
</feature>
<dbReference type="PANTHER" id="PTHR23517:SF13">
    <property type="entry name" value="MAJOR FACILITATOR SUPERFAMILY MFS_1"/>
    <property type="match status" value="1"/>
</dbReference>
<dbReference type="Proteomes" id="UP000179627">
    <property type="component" value="Unassembled WGS sequence"/>
</dbReference>
<feature type="transmembrane region" description="Helical" evidence="7">
    <location>
        <begin position="82"/>
        <end position="101"/>
    </location>
</feature>
<evidence type="ECO:0000256" key="4">
    <source>
        <dbReference type="ARBA" id="ARBA00022692"/>
    </source>
</evidence>
<dbReference type="InterPro" id="IPR020846">
    <property type="entry name" value="MFS_dom"/>
</dbReference>
<protein>
    <submittedName>
        <fullName evidence="9">MFS transporter</fullName>
    </submittedName>
</protein>
<evidence type="ECO:0000256" key="5">
    <source>
        <dbReference type="ARBA" id="ARBA00022989"/>
    </source>
</evidence>
<dbReference type="InterPro" id="IPR036259">
    <property type="entry name" value="MFS_trans_sf"/>
</dbReference>
<feature type="transmembrane region" description="Helical" evidence="7">
    <location>
        <begin position="107"/>
        <end position="129"/>
    </location>
</feature>
<dbReference type="SUPFAM" id="SSF103473">
    <property type="entry name" value="MFS general substrate transporter"/>
    <property type="match status" value="1"/>
</dbReference>
<evidence type="ECO:0000259" key="8">
    <source>
        <dbReference type="PROSITE" id="PS50850"/>
    </source>
</evidence>
<feature type="transmembrane region" description="Helical" evidence="7">
    <location>
        <begin position="315"/>
        <end position="341"/>
    </location>
</feature>
<comment type="caution">
    <text evidence="9">The sequence shown here is derived from an EMBL/GenBank/DDBJ whole genome shotgun (WGS) entry which is preliminary data.</text>
</comment>
<feature type="transmembrane region" description="Helical" evidence="7">
    <location>
        <begin position="225"/>
        <end position="250"/>
    </location>
</feature>
<evidence type="ECO:0000256" key="1">
    <source>
        <dbReference type="ARBA" id="ARBA00004651"/>
    </source>
</evidence>
<keyword evidence="3" id="KW-1003">Cell membrane</keyword>
<feature type="transmembrane region" description="Helical" evidence="7">
    <location>
        <begin position="262"/>
        <end position="281"/>
    </location>
</feature>
<evidence type="ECO:0000256" key="7">
    <source>
        <dbReference type="SAM" id="Phobius"/>
    </source>
</evidence>
<accession>A0A1S1QKF6</accession>
<keyword evidence="10" id="KW-1185">Reference proteome</keyword>
<gene>
    <name evidence="9" type="ORF">CC117_22140</name>
</gene>
<sequence length="410" mass="40252">MAGHGMGGGALGRAGGLAAVAYAFTLAMASTTLPTPLYPGYRAEFGFSQLTITVIFATYAVGVIIALLAFGRLSDRVGRRPVLLAGLGAAVASALMFLFAGGLPALLAGRLLSGLSAGVFTGTATATLVDLAPPRSAGRATLVPTIANMGGLGLGPLLAGVIARYGPDPLQLTYVINLALLVPAVLGVLLAPETVSRQARASVAQGAGGARLLSRPRVPSAARAVFVRAALAGFAGFAVLGLFTAVGPAFLAQTLDEHNPLVTGLVVAAVFAGSALGQVLARRTGHAVGLPAGCAALVVGVALVGGAIAASSLPLLVAGAVVAGIGQGLSFASGLGGLLAAAPPPARAETSSAFFVVAYVAISLPVVGVGVLAELTTLRLAGFVFVFVIGLLALTALALLRRGRGAAGTS</sequence>
<evidence type="ECO:0000256" key="2">
    <source>
        <dbReference type="ARBA" id="ARBA00022448"/>
    </source>
</evidence>
<dbReference type="AlphaFoldDB" id="A0A1S1QKF6"/>
<dbReference type="InterPro" id="IPR050171">
    <property type="entry name" value="MFS_Transporters"/>
</dbReference>
<keyword evidence="6 7" id="KW-0472">Membrane</keyword>
<dbReference type="PANTHER" id="PTHR23517">
    <property type="entry name" value="RESISTANCE PROTEIN MDTM, PUTATIVE-RELATED-RELATED"/>
    <property type="match status" value="1"/>
</dbReference>
<evidence type="ECO:0000256" key="6">
    <source>
        <dbReference type="ARBA" id="ARBA00023136"/>
    </source>
</evidence>
<feature type="transmembrane region" description="Helical" evidence="7">
    <location>
        <begin position="172"/>
        <end position="191"/>
    </location>
</feature>
<dbReference type="EMBL" id="MBLM01000129">
    <property type="protein sequence ID" value="OHV34066.1"/>
    <property type="molecule type" value="Genomic_DNA"/>
</dbReference>
<proteinExistence type="predicted"/>
<dbReference type="InterPro" id="IPR011701">
    <property type="entry name" value="MFS"/>
</dbReference>
<evidence type="ECO:0000313" key="10">
    <source>
        <dbReference type="Proteomes" id="UP000179627"/>
    </source>
</evidence>